<sequence>MTIQEKNFTSDDAFVLNPGVDVGLADLIRFSRPGKKIVASQATRQRVQASREALENLVAQGAVIYGVNTGMGGFVDHLVPIEKAHELQSNLIQGVSTNVAERFSDSIARATMFARIVSLSRGNSALSLENFDRYIAIYNAGLIPEIPSKGSLGTSGDLGPLAAVARMLTGDGFAYLAGTRIPAAQALEQLGLEPLHLSYKEGLALINGTSCMVAVAAMNVVEARSLLEQYTSISAFSFESLQARVRPFHPDVHRLKPHLGQQKIAQAIWSHLEGSELAIDDLELSSQLSALRTDQVRQEDMPIEDAYSIRCTPQILGPVLETIEFVERVVANELNSSNDNPLVTPENGEVFHNGHFHGQYIASAMDYLTISMITLCNLSDRRIDRFLTKANSNGLPSFLCAENGGLRFGLMGGQFMSASLTAENRSLATPVSIQTLTTTGDFQDVVSFGLVAARRVAEVLQNTRYVIAFELICAAQAADIRGSAKLGPKGRAWHAQVRERVPYLDRDIALTGYLETIVAQVLGGHAR</sequence>
<evidence type="ECO:0000313" key="2">
    <source>
        <dbReference type="Proteomes" id="UP001139955"/>
    </source>
</evidence>
<dbReference type="RefSeq" id="WP_301622259.1">
    <property type="nucleotide sequence ID" value="NZ_JAOSKY010000007.1"/>
</dbReference>
<dbReference type="GO" id="GO:0016841">
    <property type="term" value="F:ammonia-lyase activity"/>
    <property type="evidence" value="ECO:0007669"/>
    <property type="project" value="UniProtKB-ARBA"/>
</dbReference>
<dbReference type="InterPro" id="IPR001106">
    <property type="entry name" value="Aromatic_Lyase"/>
</dbReference>
<dbReference type="SUPFAM" id="SSF48557">
    <property type="entry name" value="L-aspartase-like"/>
    <property type="match status" value="1"/>
</dbReference>
<dbReference type="EMBL" id="JAOSKY010000007">
    <property type="protein sequence ID" value="MCU7249006.1"/>
    <property type="molecule type" value="Genomic_DNA"/>
</dbReference>
<reference evidence="1" key="1">
    <citation type="submission" date="2022-09" db="EMBL/GenBank/DDBJ databases">
        <authorList>
            <person name="Cesa-Luna C."/>
            <person name="Girard L."/>
            <person name="Lood C."/>
            <person name="Hofte M."/>
            <person name="De Mot R."/>
        </authorList>
    </citation>
    <scope>NUCLEOTIDE SEQUENCE</scope>
    <source>
        <strain evidence="1">B1M3-32</strain>
    </source>
</reference>
<dbReference type="NCBIfam" id="TIGR04475">
    <property type="entry name" value="Phe_D_beta_mut"/>
    <property type="match status" value="1"/>
</dbReference>
<name>A0A9X2XHK6_9PSED</name>
<dbReference type="EC" id="5.4.3.11" evidence="1"/>
<dbReference type="CDD" id="cd00332">
    <property type="entry name" value="PAL-HAL"/>
    <property type="match status" value="1"/>
</dbReference>
<gene>
    <name evidence="1" type="ORF">OC940_14435</name>
</gene>
<dbReference type="PANTHER" id="PTHR10362">
    <property type="entry name" value="HISTIDINE AMMONIA-LYASE"/>
    <property type="match status" value="1"/>
</dbReference>
<comment type="caution">
    <text evidence="1">The sequence shown here is derived from an EMBL/GenBank/DDBJ whole genome shotgun (WGS) entry which is preliminary data.</text>
</comment>
<accession>A0A9X2XHK6</accession>
<dbReference type="InterPro" id="IPR031007">
    <property type="entry name" value="Phe_D_beta_mut"/>
</dbReference>
<dbReference type="Gene3D" id="1.10.275.10">
    <property type="entry name" value="Fumarase/aspartase (N-terminal domain)"/>
    <property type="match status" value="1"/>
</dbReference>
<proteinExistence type="predicted"/>
<evidence type="ECO:0000313" key="1">
    <source>
        <dbReference type="EMBL" id="MCU7249006.1"/>
    </source>
</evidence>
<dbReference type="InterPro" id="IPR024083">
    <property type="entry name" value="Fumarase/histidase_N"/>
</dbReference>
<dbReference type="Pfam" id="PF00221">
    <property type="entry name" value="Lyase_aromatic"/>
    <property type="match status" value="1"/>
</dbReference>
<dbReference type="AlphaFoldDB" id="A0A9X2XHK6"/>
<dbReference type="Gene3D" id="1.20.200.10">
    <property type="entry name" value="Fumarase/aspartase (Central domain)"/>
    <property type="match status" value="1"/>
</dbReference>
<dbReference type="Proteomes" id="UP001139955">
    <property type="component" value="Unassembled WGS sequence"/>
</dbReference>
<keyword evidence="1" id="KW-0413">Isomerase</keyword>
<dbReference type="InterPro" id="IPR008948">
    <property type="entry name" value="L-Aspartase-like"/>
</dbReference>
<reference evidence="1" key="2">
    <citation type="journal article" date="2023" name="mSystems">
        <title>Charting the Lipopeptidome of Nonpathogenic Pseudomonas.</title>
        <authorList>
            <person name="Cesa-Luna C."/>
            <person name="Geudens N."/>
            <person name="Girard L."/>
            <person name="De Roo V."/>
            <person name="Maklad H.R."/>
            <person name="Martins J.C."/>
            <person name="Hofte M."/>
            <person name="De Mot R."/>
        </authorList>
    </citation>
    <scope>NUCLEOTIDE SEQUENCE</scope>
    <source>
        <strain evidence="1">B1M3-32</strain>
    </source>
</reference>
<keyword evidence="2" id="KW-1185">Reference proteome</keyword>
<dbReference type="GO" id="GO:0016853">
    <property type="term" value="F:isomerase activity"/>
    <property type="evidence" value="ECO:0007669"/>
    <property type="project" value="UniProtKB-KW"/>
</dbReference>
<organism evidence="1 2">
    <name type="scientific">Pseudomonas koreensis</name>
    <dbReference type="NCBI Taxonomy" id="198620"/>
    <lineage>
        <taxon>Bacteria</taxon>
        <taxon>Pseudomonadati</taxon>
        <taxon>Pseudomonadota</taxon>
        <taxon>Gammaproteobacteria</taxon>
        <taxon>Pseudomonadales</taxon>
        <taxon>Pseudomonadaceae</taxon>
        <taxon>Pseudomonas</taxon>
    </lineage>
</organism>
<protein>
    <submittedName>
        <fullName evidence="1">Phenylalanine aminomutase (D-beta-phenylalanine forming)</fullName>
        <ecNumber evidence="1">5.4.3.11</ecNumber>
    </submittedName>
</protein>